<feature type="transmembrane region" description="Helical" evidence="7">
    <location>
        <begin position="100"/>
        <end position="120"/>
    </location>
</feature>
<organism evidence="9 10">
    <name type="scientific">Euplotes crassus</name>
    <dbReference type="NCBI Taxonomy" id="5936"/>
    <lineage>
        <taxon>Eukaryota</taxon>
        <taxon>Sar</taxon>
        <taxon>Alveolata</taxon>
        <taxon>Ciliophora</taxon>
        <taxon>Intramacronucleata</taxon>
        <taxon>Spirotrichea</taxon>
        <taxon>Hypotrichia</taxon>
        <taxon>Euplotida</taxon>
        <taxon>Euplotidae</taxon>
        <taxon>Moneuplotes</taxon>
    </lineage>
</organism>
<sequence length="710" mass="83699">MKTKKQRIKLADLEQDEGGNNSDFSYIPSKASSGQKKIAPKTIGKSSNSLKTIKNSNETSEAPQYEDSLFEVDKSLLVTCWSRFRKCIGKVTDHKWFKRVHLALEFCYILLVLIYLYLIMEIEEDNSIVLITLMTTFLWFCLCMYIMNLIINWRDLELALDTLLILFTISTDIFEIVKRAEDSGYYTGGNQAFLNISRVLRGIMIQRRASNFMQEVKSIINSKRMMKKLRRKNSVTEMISEIMFYLGKDNSTTLNRNSIKFVKKGLHHVKDLVMAKRTQKVKKDNDEDDNDQFGYNHHERMDEADELDRCVYELDPDKEEYRKAFQYEKGLKDDKVSKLLKKIEDYDFDIFELRSVTGGNELVTVINYLMDLNDFYTKLRIVKKKFRQYSIVIQGMYNPIAYHNKTHASDVCQTCYYFMTTCKFRHRGQLSDLEECVLLISGFVHDTDHPGYNNQYMVATRDRIALRYNDKSCLENHHISVAFSTMLKRSETRIFENFTNEEFKIMRANMIDLVLATDNFRHFSDLKFLQQRIASPDFEPSGKDKQHITNYLIHLADISNPTKPWKLCYKWIDLLFVEFFHQGDKEREKGLPISFLMDRFDTNIAKAQGGFIDNFIRPAFELLSNILPETKENLKQMEENKAQWKALEDGYDPSNRFTQKELEDDKIIEEDEELSENYSEDEEEEEEFNENDRIYRNRKEEGDTDSIDDE</sequence>
<feature type="binding site" evidence="5">
    <location>
        <position position="445"/>
    </location>
    <ligand>
        <name>Zn(2+)</name>
        <dbReference type="ChEBI" id="CHEBI:29105"/>
        <label>1</label>
    </ligand>
</feature>
<feature type="region of interest" description="Disordered" evidence="6">
    <location>
        <begin position="1"/>
        <end position="51"/>
    </location>
</feature>
<feature type="region of interest" description="Disordered" evidence="6">
    <location>
        <begin position="645"/>
        <end position="710"/>
    </location>
</feature>
<feature type="binding site" evidence="4">
    <location>
        <position position="608"/>
    </location>
    <ligand>
        <name>AMP</name>
        <dbReference type="ChEBI" id="CHEBI:456215"/>
    </ligand>
</feature>
<keyword evidence="1 5" id="KW-0479">Metal-binding</keyword>
<keyword evidence="10" id="KW-1185">Reference proteome</keyword>
<feature type="compositionally biased region" description="Acidic residues" evidence="6">
    <location>
        <begin position="666"/>
        <end position="689"/>
    </location>
</feature>
<feature type="binding site" evidence="4">
    <location>
        <position position="446"/>
    </location>
    <ligand>
        <name>AMP</name>
        <dbReference type="ChEBI" id="CHEBI:456215"/>
    </ligand>
</feature>
<dbReference type="GO" id="GO:0004114">
    <property type="term" value="F:3',5'-cyclic-nucleotide phosphodiesterase activity"/>
    <property type="evidence" value="ECO:0007669"/>
    <property type="project" value="InterPro"/>
</dbReference>
<feature type="binding site" evidence="4">
    <location>
        <begin position="403"/>
        <end position="407"/>
    </location>
    <ligand>
        <name>AMP</name>
        <dbReference type="ChEBI" id="CHEBI:456215"/>
    </ligand>
</feature>
<feature type="binding site" evidence="5">
    <location>
        <position position="407"/>
    </location>
    <ligand>
        <name>Zn(2+)</name>
        <dbReference type="ChEBI" id="CHEBI:29105"/>
        <label>1</label>
    </ligand>
</feature>
<evidence type="ECO:0000256" key="6">
    <source>
        <dbReference type="SAM" id="MobiDB-lite"/>
    </source>
</evidence>
<evidence type="ECO:0000256" key="7">
    <source>
        <dbReference type="SAM" id="Phobius"/>
    </source>
</evidence>
<feature type="transmembrane region" description="Helical" evidence="7">
    <location>
        <begin position="158"/>
        <end position="177"/>
    </location>
</feature>
<dbReference type="SUPFAM" id="SSF109604">
    <property type="entry name" value="HD-domain/PDEase-like"/>
    <property type="match status" value="1"/>
</dbReference>
<name>A0AAD1U1Q9_EUPCR</name>
<dbReference type="Gene3D" id="1.10.1300.10">
    <property type="entry name" value="3'5'-cyclic nucleotide phosphodiesterase, catalytic domain"/>
    <property type="match status" value="1"/>
</dbReference>
<dbReference type="GO" id="GO:0007165">
    <property type="term" value="P:signal transduction"/>
    <property type="evidence" value="ECO:0007669"/>
    <property type="project" value="InterPro"/>
</dbReference>
<dbReference type="InterPro" id="IPR036971">
    <property type="entry name" value="PDEase_catalytic_dom_sf"/>
</dbReference>
<dbReference type="PRINTS" id="PR00387">
    <property type="entry name" value="PDIESTERASE1"/>
</dbReference>
<feature type="compositionally biased region" description="Polar residues" evidence="6">
    <location>
        <begin position="18"/>
        <end position="35"/>
    </location>
</feature>
<dbReference type="EMBL" id="CAMPGE010000129">
    <property type="protein sequence ID" value="CAI2358852.1"/>
    <property type="molecule type" value="Genomic_DNA"/>
</dbReference>
<proteinExistence type="predicted"/>
<feature type="binding site" evidence="5">
    <location>
        <position position="557"/>
    </location>
    <ligand>
        <name>Zn(2+)</name>
        <dbReference type="ChEBI" id="CHEBI:29105"/>
        <label>1</label>
    </ligand>
</feature>
<feature type="binding site" evidence="5">
    <location>
        <position position="446"/>
    </location>
    <ligand>
        <name>Zn(2+)</name>
        <dbReference type="ChEBI" id="CHEBI:29105"/>
        <label>1</label>
    </ligand>
</feature>
<feature type="binding site" evidence="4">
    <location>
        <position position="557"/>
    </location>
    <ligand>
        <name>AMP</name>
        <dbReference type="ChEBI" id="CHEBI:456215"/>
    </ligand>
</feature>
<feature type="transmembrane region" description="Helical" evidence="7">
    <location>
        <begin position="126"/>
        <end position="146"/>
    </location>
</feature>
<dbReference type="AlphaFoldDB" id="A0AAD1U1Q9"/>
<dbReference type="GO" id="GO:0046872">
    <property type="term" value="F:metal ion binding"/>
    <property type="evidence" value="ECO:0007669"/>
    <property type="project" value="UniProtKB-KW"/>
</dbReference>
<feature type="binding site" evidence="5">
    <location>
        <position position="446"/>
    </location>
    <ligand>
        <name>Zn(2+)</name>
        <dbReference type="ChEBI" id="CHEBI:29105"/>
        <label>2</label>
    </ligand>
</feature>
<protein>
    <recommendedName>
        <fullName evidence="8">PDEase domain-containing protein</fullName>
    </recommendedName>
</protein>
<dbReference type="Pfam" id="PF00233">
    <property type="entry name" value="PDEase_I"/>
    <property type="match status" value="1"/>
</dbReference>
<gene>
    <name evidence="9" type="ORF">ECRASSUSDP1_LOCUS135</name>
</gene>
<dbReference type="PANTHER" id="PTHR11347">
    <property type="entry name" value="CYCLIC NUCLEOTIDE PHOSPHODIESTERASE"/>
    <property type="match status" value="1"/>
</dbReference>
<evidence type="ECO:0000259" key="8">
    <source>
        <dbReference type="PROSITE" id="PS51845"/>
    </source>
</evidence>
<accession>A0AAD1U1Q9</accession>
<dbReference type="PROSITE" id="PS51845">
    <property type="entry name" value="PDEASE_I_2"/>
    <property type="match status" value="1"/>
</dbReference>
<keyword evidence="2" id="KW-0378">Hydrolase</keyword>
<evidence type="ECO:0000256" key="3">
    <source>
        <dbReference type="PIRSR" id="PIRSR623088-1"/>
    </source>
</evidence>
<keyword evidence="7" id="KW-0472">Membrane</keyword>
<evidence type="ECO:0000256" key="2">
    <source>
        <dbReference type="ARBA" id="ARBA00022801"/>
    </source>
</evidence>
<dbReference type="InterPro" id="IPR002073">
    <property type="entry name" value="PDEase_catalytic_dom"/>
</dbReference>
<evidence type="ECO:0000313" key="10">
    <source>
        <dbReference type="Proteomes" id="UP001295684"/>
    </source>
</evidence>
<evidence type="ECO:0000256" key="4">
    <source>
        <dbReference type="PIRSR" id="PIRSR623088-2"/>
    </source>
</evidence>
<feature type="active site" description="Proton donor" evidence="3">
    <location>
        <position position="403"/>
    </location>
</feature>
<dbReference type="InterPro" id="IPR023088">
    <property type="entry name" value="PDEase"/>
</dbReference>
<evidence type="ECO:0000256" key="1">
    <source>
        <dbReference type="ARBA" id="ARBA00022723"/>
    </source>
</evidence>
<keyword evidence="7" id="KW-0812">Transmembrane</keyword>
<evidence type="ECO:0000313" key="9">
    <source>
        <dbReference type="EMBL" id="CAI2358852.1"/>
    </source>
</evidence>
<keyword evidence="7" id="KW-1133">Transmembrane helix</keyword>
<reference evidence="9" key="1">
    <citation type="submission" date="2023-07" db="EMBL/GenBank/DDBJ databases">
        <authorList>
            <consortium name="AG Swart"/>
            <person name="Singh M."/>
            <person name="Singh A."/>
            <person name="Seah K."/>
            <person name="Emmerich C."/>
        </authorList>
    </citation>
    <scope>NUCLEOTIDE SEQUENCE</scope>
    <source>
        <strain evidence="9">DP1</strain>
    </source>
</reference>
<feature type="compositionally biased region" description="Basic and acidic residues" evidence="6">
    <location>
        <begin position="690"/>
        <end position="701"/>
    </location>
</feature>
<evidence type="ECO:0000256" key="5">
    <source>
        <dbReference type="PIRSR" id="PIRSR623088-3"/>
    </source>
</evidence>
<comment type="caution">
    <text evidence="9">The sequence shown here is derived from an EMBL/GenBank/DDBJ whole genome shotgun (WGS) entry which is preliminary data.</text>
</comment>
<feature type="domain" description="PDEase" evidence="8">
    <location>
        <begin position="328"/>
        <end position="651"/>
    </location>
</feature>
<dbReference type="Proteomes" id="UP001295684">
    <property type="component" value="Unassembled WGS sequence"/>
</dbReference>